<proteinExistence type="predicted"/>
<evidence type="ECO:0000259" key="2">
    <source>
        <dbReference type="Pfam" id="PF00296"/>
    </source>
</evidence>
<dbReference type="Pfam" id="PF00296">
    <property type="entry name" value="Bac_luciferase"/>
    <property type="match status" value="1"/>
</dbReference>
<reference evidence="3 4" key="1">
    <citation type="submission" date="2016-10" db="EMBL/GenBank/DDBJ databases">
        <authorList>
            <person name="de Groot N.N."/>
        </authorList>
    </citation>
    <scope>NUCLEOTIDE SEQUENCE [LARGE SCALE GENOMIC DNA]</scope>
    <source>
        <strain evidence="3 4">CGMCC 1.3442</strain>
    </source>
</reference>
<sequence length="330" mass="36636">MKLSVLDQAPITRGDTAESALHNTIELAKITEKLGYHRYWVAEHHSTSGLTSTAPEILIGQIAAHTNHIRVGSGGVLLPQYSPLKVAESFKMLSGFYPNRIDLGVGRSPGGPKKVRLALTDGIEKNLSSFPRQVKDLQGFLHHSLPKEHDYHSVKAGPIVASKPEMWVLGLSERGAKNAANMGVGFTYGHFINPNNGVKALKTYRQRFKPSVSLDKPKTNACIFVVCADTQEEAEGLALSQDLWLLNVGKGSDTVIPSISEAKQRNYKQDELDQIKENRKRTIVGTPPFVKEKLLEYADLYDNDEFLIITNIHDFEAKVRSYQLIAEEFS</sequence>
<dbReference type="PANTHER" id="PTHR30137">
    <property type="entry name" value="LUCIFERASE-LIKE MONOOXYGENASE"/>
    <property type="match status" value="1"/>
</dbReference>
<dbReference type="InterPro" id="IPR019949">
    <property type="entry name" value="CmoO-like"/>
</dbReference>
<dbReference type="GO" id="GO:0005829">
    <property type="term" value="C:cytosol"/>
    <property type="evidence" value="ECO:0007669"/>
    <property type="project" value="TreeGrafter"/>
</dbReference>
<dbReference type="CDD" id="cd00347">
    <property type="entry name" value="Flavin_utilizing_monoxygenases"/>
    <property type="match status" value="1"/>
</dbReference>
<evidence type="ECO:0000313" key="3">
    <source>
        <dbReference type="EMBL" id="SDN58973.1"/>
    </source>
</evidence>
<dbReference type="PANTHER" id="PTHR30137:SF19">
    <property type="entry name" value="LUCIFERASE-LIKE MONOOXYGENASE"/>
    <property type="match status" value="1"/>
</dbReference>
<evidence type="ECO:0000313" key="4">
    <source>
        <dbReference type="Proteomes" id="UP000199334"/>
    </source>
</evidence>
<dbReference type="RefSeq" id="WP_093857007.1">
    <property type="nucleotide sequence ID" value="NZ_BJVZ01000002.1"/>
</dbReference>
<dbReference type="Proteomes" id="UP000199334">
    <property type="component" value="Unassembled WGS sequence"/>
</dbReference>
<dbReference type="InterPro" id="IPR036661">
    <property type="entry name" value="Luciferase-like_sf"/>
</dbReference>
<evidence type="ECO:0000256" key="1">
    <source>
        <dbReference type="ARBA" id="ARBA00007789"/>
    </source>
</evidence>
<dbReference type="EMBL" id="FNIG01000006">
    <property type="protein sequence ID" value="SDN58973.1"/>
    <property type="molecule type" value="Genomic_DNA"/>
</dbReference>
<accession>A0A1H0CMB6</accession>
<dbReference type="Gene3D" id="3.20.20.30">
    <property type="entry name" value="Luciferase-like domain"/>
    <property type="match status" value="1"/>
</dbReference>
<dbReference type="NCBIfam" id="TIGR03558">
    <property type="entry name" value="oxido_grp_1"/>
    <property type="match status" value="1"/>
</dbReference>
<keyword evidence="4" id="KW-1185">Reference proteome</keyword>
<organism evidence="3 4">
    <name type="scientific">Tenuibacillus multivorans</name>
    <dbReference type="NCBI Taxonomy" id="237069"/>
    <lineage>
        <taxon>Bacteria</taxon>
        <taxon>Bacillati</taxon>
        <taxon>Bacillota</taxon>
        <taxon>Bacilli</taxon>
        <taxon>Bacillales</taxon>
        <taxon>Bacillaceae</taxon>
        <taxon>Tenuibacillus</taxon>
    </lineage>
</organism>
<dbReference type="InterPro" id="IPR050766">
    <property type="entry name" value="Bact_Lucif_Oxidored"/>
</dbReference>
<dbReference type="SUPFAM" id="SSF51679">
    <property type="entry name" value="Bacterial luciferase-like"/>
    <property type="match status" value="1"/>
</dbReference>
<dbReference type="FunFam" id="3.20.20.30:FF:000002">
    <property type="entry name" value="LLM class flavin-dependent oxidoreductase"/>
    <property type="match status" value="1"/>
</dbReference>
<name>A0A1H0CMB6_9BACI</name>
<protein>
    <submittedName>
        <fullName evidence="3">Luciferase family oxidoreductase, group 1</fullName>
    </submittedName>
</protein>
<dbReference type="GO" id="GO:0016705">
    <property type="term" value="F:oxidoreductase activity, acting on paired donors, with incorporation or reduction of molecular oxygen"/>
    <property type="evidence" value="ECO:0007669"/>
    <property type="project" value="InterPro"/>
</dbReference>
<dbReference type="AlphaFoldDB" id="A0A1H0CMB6"/>
<dbReference type="STRING" id="237069.SAMN05216498_2593"/>
<gene>
    <name evidence="3" type="ORF">SAMN05216498_2593</name>
</gene>
<dbReference type="InterPro" id="IPR011251">
    <property type="entry name" value="Luciferase-like_dom"/>
</dbReference>
<comment type="similarity">
    <text evidence="1">To bacterial alkanal monooxygenase alpha and beta chains.</text>
</comment>
<dbReference type="OrthoDB" id="9780518at2"/>
<feature type="domain" description="Luciferase-like" evidence="2">
    <location>
        <begin position="1"/>
        <end position="301"/>
    </location>
</feature>